<evidence type="ECO:0000313" key="2">
    <source>
        <dbReference type="EMBL" id="CAF5149482.1"/>
    </source>
</evidence>
<accession>A0A8S3G472</accession>
<organism evidence="2 3">
    <name type="scientific">Rotaria magnacalcarata</name>
    <dbReference type="NCBI Taxonomy" id="392030"/>
    <lineage>
        <taxon>Eukaryota</taxon>
        <taxon>Metazoa</taxon>
        <taxon>Spiralia</taxon>
        <taxon>Gnathifera</taxon>
        <taxon>Rotifera</taxon>
        <taxon>Eurotatoria</taxon>
        <taxon>Bdelloidea</taxon>
        <taxon>Philodinida</taxon>
        <taxon>Philodinidae</taxon>
        <taxon>Rotaria</taxon>
    </lineage>
</organism>
<dbReference type="AlphaFoldDB" id="A0A8S3G472"/>
<comment type="caution">
    <text evidence="2">The sequence shown here is derived from an EMBL/GenBank/DDBJ whole genome shotgun (WGS) entry which is preliminary data.</text>
</comment>
<name>A0A8S3G472_9BILA</name>
<dbReference type="Gene3D" id="1.20.58.160">
    <property type="match status" value="1"/>
</dbReference>
<protein>
    <submittedName>
        <fullName evidence="2">Uncharacterized protein</fullName>
    </submittedName>
</protein>
<evidence type="ECO:0000256" key="1">
    <source>
        <dbReference type="SAM" id="MobiDB-lite"/>
    </source>
</evidence>
<reference evidence="2" key="1">
    <citation type="submission" date="2021-02" db="EMBL/GenBank/DDBJ databases">
        <authorList>
            <person name="Nowell W R."/>
        </authorList>
    </citation>
    <scope>NUCLEOTIDE SEQUENCE</scope>
</reference>
<feature type="compositionally biased region" description="Polar residues" evidence="1">
    <location>
        <begin position="52"/>
        <end position="66"/>
    </location>
</feature>
<dbReference type="InterPro" id="IPR038425">
    <property type="entry name" value="GAT_sf"/>
</dbReference>
<proteinExistence type="predicted"/>
<sequence>MQARVIDLLAQISIDDITVDLLRYNDEFNNAFKTFENYMQERNRRFAVPSSLRPTNSMPPLSNNRTVPLPRNADDEPALIRFDDDPTTSFQNMRIAPAASNLVPRNAQPQST</sequence>
<feature type="region of interest" description="Disordered" evidence="1">
    <location>
        <begin position="49"/>
        <end position="86"/>
    </location>
</feature>
<gene>
    <name evidence="2" type="ORF">BYL167_LOCUS72004</name>
</gene>
<dbReference type="EMBL" id="CAJOBH010256962">
    <property type="protein sequence ID" value="CAF5149482.1"/>
    <property type="molecule type" value="Genomic_DNA"/>
</dbReference>
<evidence type="ECO:0000313" key="3">
    <source>
        <dbReference type="Proteomes" id="UP000681967"/>
    </source>
</evidence>
<dbReference type="Proteomes" id="UP000681967">
    <property type="component" value="Unassembled WGS sequence"/>
</dbReference>